<evidence type="ECO:0000313" key="2">
    <source>
        <dbReference type="Proteomes" id="UP001472677"/>
    </source>
</evidence>
<reference evidence="1 2" key="1">
    <citation type="journal article" date="2024" name="G3 (Bethesda)">
        <title>Genome assembly of Hibiscus sabdariffa L. provides insights into metabolisms of medicinal natural products.</title>
        <authorList>
            <person name="Kim T."/>
        </authorList>
    </citation>
    <scope>NUCLEOTIDE SEQUENCE [LARGE SCALE GENOMIC DNA]</scope>
    <source>
        <strain evidence="1">TK-2024</strain>
        <tissue evidence="1">Old leaves</tissue>
    </source>
</reference>
<evidence type="ECO:0000313" key="1">
    <source>
        <dbReference type="EMBL" id="KAK8596117.1"/>
    </source>
</evidence>
<accession>A0ABR2G6B3</accession>
<protein>
    <submittedName>
        <fullName evidence="1">Uncharacterized protein</fullName>
    </submittedName>
</protein>
<gene>
    <name evidence="1" type="ORF">V6N12_064616</name>
</gene>
<sequence>MMSAVVVLGTDESLDKGKEVALATDSPPDCELPGELVISIINVALSDVVATLLSGSTGRLSNARELPVTT</sequence>
<dbReference type="Proteomes" id="UP001472677">
    <property type="component" value="Unassembled WGS sequence"/>
</dbReference>
<organism evidence="1 2">
    <name type="scientific">Hibiscus sabdariffa</name>
    <name type="common">roselle</name>
    <dbReference type="NCBI Taxonomy" id="183260"/>
    <lineage>
        <taxon>Eukaryota</taxon>
        <taxon>Viridiplantae</taxon>
        <taxon>Streptophyta</taxon>
        <taxon>Embryophyta</taxon>
        <taxon>Tracheophyta</taxon>
        <taxon>Spermatophyta</taxon>
        <taxon>Magnoliopsida</taxon>
        <taxon>eudicotyledons</taxon>
        <taxon>Gunneridae</taxon>
        <taxon>Pentapetalae</taxon>
        <taxon>rosids</taxon>
        <taxon>malvids</taxon>
        <taxon>Malvales</taxon>
        <taxon>Malvaceae</taxon>
        <taxon>Malvoideae</taxon>
        <taxon>Hibiscus</taxon>
    </lineage>
</organism>
<keyword evidence="2" id="KW-1185">Reference proteome</keyword>
<comment type="caution">
    <text evidence="1">The sequence shown here is derived from an EMBL/GenBank/DDBJ whole genome shotgun (WGS) entry which is preliminary data.</text>
</comment>
<proteinExistence type="predicted"/>
<dbReference type="EMBL" id="JBBPBM010000002">
    <property type="protein sequence ID" value="KAK8596117.1"/>
    <property type="molecule type" value="Genomic_DNA"/>
</dbReference>
<name>A0ABR2G6B3_9ROSI</name>